<dbReference type="PROSITE" id="PS50928">
    <property type="entry name" value="ABC_TM1"/>
    <property type="match status" value="1"/>
</dbReference>
<dbReference type="Pfam" id="PF00528">
    <property type="entry name" value="BPD_transp_1"/>
    <property type="match status" value="1"/>
</dbReference>
<dbReference type="EMBL" id="JAGTUK010000002">
    <property type="protein sequence ID" value="MBS0024066.1"/>
    <property type="molecule type" value="Genomic_DNA"/>
</dbReference>
<feature type="transmembrane region" description="Helical" evidence="7">
    <location>
        <begin position="81"/>
        <end position="110"/>
    </location>
</feature>
<name>A0ABS5IMU6_9MICO</name>
<evidence type="ECO:0000313" key="9">
    <source>
        <dbReference type="EMBL" id="MBS0024066.1"/>
    </source>
</evidence>
<dbReference type="InterPro" id="IPR000515">
    <property type="entry name" value="MetI-like"/>
</dbReference>
<comment type="similarity">
    <text evidence="7">Belongs to the binding-protein-dependent transport system permease family.</text>
</comment>
<keyword evidence="4 7" id="KW-0812">Transmembrane</keyword>
<keyword evidence="5 7" id="KW-1133">Transmembrane helix</keyword>
<protein>
    <submittedName>
        <fullName evidence="9">Sugar ABC transporter permease</fullName>
    </submittedName>
</protein>
<gene>
    <name evidence="9" type="ORF">KE274_08065</name>
</gene>
<evidence type="ECO:0000256" key="6">
    <source>
        <dbReference type="ARBA" id="ARBA00023136"/>
    </source>
</evidence>
<evidence type="ECO:0000256" key="7">
    <source>
        <dbReference type="RuleBase" id="RU363032"/>
    </source>
</evidence>
<evidence type="ECO:0000313" key="10">
    <source>
        <dbReference type="Proteomes" id="UP000678243"/>
    </source>
</evidence>
<keyword evidence="10" id="KW-1185">Reference proteome</keyword>
<dbReference type="RefSeq" id="WP_211542600.1">
    <property type="nucleotide sequence ID" value="NZ_JAGTUK010000002.1"/>
</dbReference>
<feature type="transmembrane region" description="Helical" evidence="7">
    <location>
        <begin position="122"/>
        <end position="144"/>
    </location>
</feature>
<proteinExistence type="inferred from homology"/>
<accession>A0ABS5IMU6</accession>
<dbReference type="CDD" id="cd06261">
    <property type="entry name" value="TM_PBP2"/>
    <property type="match status" value="1"/>
</dbReference>
<dbReference type="Proteomes" id="UP000678243">
    <property type="component" value="Unassembled WGS sequence"/>
</dbReference>
<dbReference type="SUPFAM" id="SSF161098">
    <property type="entry name" value="MetI-like"/>
    <property type="match status" value="1"/>
</dbReference>
<evidence type="ECO:0000259" key="8">
    <source>
        <dbReference type="PROSITE" id="PS50928"/>
    </source>
</evidence>
<keyword evidence="3" id="KW-1003">Cell membrane</keyword>
<evidence type="ECO:0000256" key="3">
    <source>
        <dbReference type="ARBA" id="ARBA00022475"/>
    </source>
</evidence>
<sequence>MDDRTSAIVTAHRRDRPASLPRREARVGLAFVAPTFLWLAVFVLLPSGAAVVLSFTEWFLVGDPTFVGVANYLALFEDSTFGQALIVTFQVAAGVALPGSVLALVLALLMSNVVRGRAAYQAVFYLPLVIPSVVSSIIWGAMYLGQGVINTLLGTQIKWLADPVWALVSILLLMVWTNVGYYTILVFAGLQDIPAEILEAASMDGAGPIQRLVHIIVPLLRPVLLFVLVIATTEALTLFVQPYLLTQGGPGGATQTLSLYIYQVGFSFGNVGKASAMAVVLLVIAILFAIVQFRALRSSHDD</sequence>
<feature type="transmembrane region" description="Helical" evidence="7">
    <location>
        <begin position="274"/>
        <end position="296"/>
    </location>
</feature>
<feature type="transmembrane region" description="Helical" evidence="7">
    <location>
        <begin position="29"/>
        <end position="61"/>
    </location>
</feature>
<dbReference type="InterPro" id="IPR050809">
    <property type="entry name" value="UgpAE/MalFG_permease"/>
</dbReference>
<organism evidence="9 10">
    <name type="scientific">Microbacterium paraoxydans</name>
    <dbReference type="NCBI Taxonomy" id="199592"/>
    <lineage>
        <taxon>Bacteria</taxon>
        <taxon>Bacillati</taxon>
        <taxon>Actinomycetota</taxon>
        <taxon>Actinomycetes</taxon>
        <taxon>Micrococcales</taxon>
        <taxon>Microbacteriaceae</taxon>
        <taxon>Microbacterium</taxon>
    </lineage>
</organism>
<dbReference type="Gene3D" id="1.10.3720.10">
    <property type="entry name" value="MetI-like"/>
    <property type="match status" value="1"/>
</dbReference>
<comment type="caution">
    <text evidence="9">The sequence shown here is derived from an EMBL/GenBank/DDBJ whole genome shotgun (WGS) entry which is preliminary data.</text>
</comment>
<dbReference type="PANTHER" id="PTHR43227:SF11">
    <property type="entry name" value="BLL4140 PROTEIN"/>
    <property type="match status" value="1"/>
</dbReference>
<evidence type="ECO:0000256" key="4">
    <source>
        <dbReference type="ARBA" id="ARBA00022692"/>
    </source>
</evidence>
<evidence type="ECO:0000256" key="2">
    <source>
        <dbReference type="ARBA" id="ARBA00022448"/>
    </source>
</evidence>
<evidence type="ECO:0000256" key="1">
    <source>
        <dbReference type="ARBA" id="ARBA00004651"/>
    </source>
</evidence>
<reference evidence="9 10" key="1">
    <citation type="submission" date="2021-04" db="EMBL/GenBank/DDBJ databases">
        <title>Whole genome analysis of root endophytic bacterium Microbacterium paraoxydans ku-mp colonizing RP-bio226 rice variety.</title>
        <authorList>
            <person name="Ulaganathan K."/>
            <person name="Latha B."/>
        </authorList>
    </citation>
    <scope>NUCLEOTIDE SEQUENCE [LARGE SCALE GENOMIC DNA]</scope>
    <source>
        <strain evidence="10">ku-mp</strain>
    </source>
</reference>
<keyword evidence="6 7" id="KW-0472">Membrane</keyword>
<feature type="domain" description="ABC transmembrane type-1" evidence="8">
    <location>
        <begin position="85"/>
        <end position="292"/>
    </location>
</feature>
<dbReference type="InterPro" id="IPR035906">
    <property type="entry name" value="MetI-like_sf"/>
</dbReference>
<evidence type="ECO:0000256" key="5">
    <source>
        <dbReference type="ARBA" id="ARBA00022989"/>
    </source>
</evidence>
<keyword evidence="2 7" id="KW-0813">Transport</keyword>
<comment type="subcellular location">
    <subcellularLocation>
        <location evidence="1 7">Cell membrane</location>
        <topology evidence="1 7">Multi-pass membrane protein</topology>
    </subcellularLocation>
</comment>
<feature type="transmembrane region" description="Helical" evidence="7">
    <location>
        <begin position="164"/>
        <end position="190"/>
    </location>
</feature>
<dbReference type="PANTHER" id="PTHR43227">
    <property type="entry name" value="BLL4140 PROTEIN"/>
    <property type="match status" value="1"/>
</dbReference>